<feature type="transmembrane region" description="Helical" evidence="2">
    <location>
        <begin position="45"/>
        <end position="63"/>
    </location>
</feature>
<dbReference type="EMBL" id="UGPP01000001">
    <property type="protein sequence ID" value="STY70862.1"/>
    <property type="molecule type" value="Genomic_DNA"/>
</dbReference>
<feature type="transmembrane region" description="Helical" evidence="2">
    <location>
        <begin position="12"/>
        <end position="33"/>
    </location>
</feature>
<dbReference type="STRING" id="1122216.GCA_000423385_00870"/>
<dbReference type="PANTHER" id="PTHR31876:SF26">
    <property type="entry name" value="PROTEIN LIKE COV 2"/>
    <property type="match status" value="1"/>
</dbReference>
<keyword evidence="1" id="KW-0175">Coiled coil</keyword>
<name>A0A378NR84_9FIRM</name>
<dbReference type="RefSeq" id="WP_115151319.1">
    <property type="nucleotide sequence ID" value="NZ_UGPP01000001.1"/>
</dbReference>
<proteinExistence type="predicted"/>
<organism evidence="3 4">
    <name type="scientific">Megamonas hypermegale</name>
    <dbReference type="NCBI Taxonomy" id="158847"/>
    <lineage>
        <taxon>Bacteria</taxon>
        <taxon>Bacillati</taxon>
        <taxon>Bacillota</taxon>
        <taxon>Negativicutes</taxon>
        <taxon>Selenomonadales</taxon>
        <taxon>Selenomonadaceae</taxon>
        <taxon>Megamonas</taxon>
    </lineage>
</organism>
<dbReference type="Proteomes" id="UP000255234">
    <property type="component" value="Unassembled WGS sequence"/>
</dbReference>
<evidence type="ECO:0000256" key="1">
    <source>
        <dbReference type="SAM" id="Coils"/>
    </source>
</evidence>
<evidence type="ECO:0000313" key="3">
    <source>
        <dbReference type="EMBL" id="STY70862.1"/>
    </source>
</evidence>
<accession>A0A378NR84</accession>
<gene>
    <name evidence="3" type="ORF">NCTC10571_01009</name>
</gene>
<feature type="coiled-coil region" evidence="1">
    <location>
        <begin position="196"/>
        <end position="225"/>
    </location>
</feature>
<keyword evidence="2" id="KW-1133">Transmembrane helix</keyword>
<sequence>MMNRLSHYFINGLIVLVPIVITYFVIATVFALVEGIVESYIPLKFPGAGVALLIIVILVAGWITSTWTWASQRIISYFETVVDKIPVVKFIYNSVKRVSTMLFESKTMFSQVVLIPYPHPNVKTIGFLMPKPSSLLAPYLSKDEEYESVFLPWSLNMTSGFNVFVPKKDIIYVDISVEDAFQYILTAGGVMPGADVKADLAKIQEVKEKMEKAQQEKNMDSVENK</sequence>
<keyword evidence="2" id="KW-0472">Membrane</keyword>
<evidence type="ECO:0000313" key="4">
    <source>
        <dbReference type="Proteomes" id="UP000255234"/>
    </source>
</evidence>
<dbReference type="AlphaFoldDB" id="A0A378NR84"/>
<evidence type="ECO:0000256" key="2">
    <source>
        <dbReference type="SAM" id="Phobius"/>
    </source>
</evidence>
<protein>
    <submittedName>
        <fullName evidence="3">Uncharacterized conserved protein</fullName>
    </submittedName>
</protein>
<reference evidence="3 4" key="1">
    <citation type="submission" date="2018-06" db="EMBL/GenBank/DDBJ databases">
        <authorList>
            <consortium name="Pathogen Informatics"/>
            <person name="Doyle S."/>
        </authorList>
    </citation>
    <scope>NUCLEOTIDE SEQUENCE [LARGE SCALE GENOMIC DNA]</scope>
    <source>
        <strain evidence="3 4">NCTC10571</strain>
    </source>
</reference>
<dbReference type="InterPro" id="IPR007462">
    <property type="entry name" value="COV1-like"/>
</dbReference>
<dbReference type="PANTHER" id="PTHR31876">
    <property type="entry name" value="COV-LIKE PROTEIN 1"/>
    <property type="match status" value="1"/>
</dbReference>
<dbReference type="Pfam" id="PF04367">
    <property type="entry name" value="DUF502"/>
    <property type="match status" value="1"/>
</dbReference>
<keyword evidence="2" id="KW-0812">Transmembrane</keyword>